<dbReference type="GO" id="GO:0016757">
    <property type="term" value="F:glycosyltransferase activity"/>
    <property type="evidence" value="ECO:0007669"/>
    <property type="project" value="UniProtKB-KW"/>
</dbReference>
<keyword evidence="3" id="KW-1185">Reference proteome</keyword>
<name>A0ABT6G2V7_9FLAO</name>
<dbReference type="SUPFAM" id="SSF53756">
    <property type="entry name" value="UDP-Glycosyltransferase/glycogen phosphorylase"/>
    <property type="match status" value="1"/>
</dbReference>
<feature type="domain" description="Glycosyl transferase family 1" evidence="1">
    <location>
        <begin position="180"/>
        <end position="343"/>
    </location>
</feature>
<evidence type="ECO:0000313" key="3">
    <source>
        <dbReference type="Proteomes" id="UP001529085"/>
    </source>
</evidence>
<accession>A0ABT6G2V7</accession>
<proteinExistence type="predicted"/>
<sequence length="368" mass="42113">MRLIQFTASNGWRGHEQKIIYLYEAFKAEGYVEDQWIVCPIGSEVERIATEKGMQVIPFEYKSEYSLSYAKTFKKLAEEKQASVIFIHSSKAHTIAVLAHFIFRMKVPLVLCRTLIKRVDTNFFRKWKYNYKGIKKIICVSQPVVESLKFAVKDHSRFDVVGSVTDINKFKKQEGTGILHEEFNIPKDYKIIGNIAEFTGFKDHYTWVDTVEILVKENAIKAKYILVGKGSMEQDIKNYVEEKGLTEHIIFTGFRRDIPEILPEFDLFLFTSNNEPTGGVLLESYACKVPIVAADAGGISEVIVDGETGLLAKVGNPKDFAEKVTLLIKDKGLQDKFTKNGYQYLLDNFTKKVIAKKMYDELSKHQIQ</sequence>
<dbReference type="RefSeq" id="WP_278005803.1">
    <property type="nucleotide sequence ID" value="NZ_JARSBN010000005.1"/>
</dbReference>
<dbReference type="EMBL" id="JARSBN010000005">
    <property type="protein sequence ID" value="MDG4716356.1"/>
    <property type="molecule type" value="Genomic_DNA"/>
</dbReference>
<evidence type="ECO:0000313" key="2">
    <source>
        <dbReference type="EMBL" id="MDG4716356.1"/>
    </source>
</evidence>
<dbReference type="Gene3D" id="3.40.50.2000">
    <property type="entry name" value="Glycogen Phosphorylase B"/>
    <property type="match status" value="2"/>
</dbReference>
<keyword evidence="2" id="KW-0328">Glycosyltransferase</keyword>
<dbReference type="InterPro" id="IPR001296">
    <property type="entry name" value="Glyco_trans_1"/>
</dbReference>
<protein>
    <submittedName>
        <fullName evidence="2">Glycosyltransferase family 4 protein</fullName>
        <ecNumber evidence="2">2.4.-.-</ecNumber>
    </submittedName>
</protein>
<gene>
    <name evidence="2" type="ORF">P7122_10755</name>
</gene>
<dbReference type="PANTHER" id="PTHR12526">
    <property type="entry name" value="GLYCOSYLTRANSFERASE"/>
    <property type="match status" value="1"/>
</dbReference>
<dbReference type="PANTHER" id="PTHR12526:SF630">
    <property type="entry name" value="GLYCOSYLTRANSFERASE"/>
    <property type="match status" value="1"/>
</dbReference>
<dbReference type="Proteomes" id="UP001529085">
    <property type="component" value="Unassembled WGS sequence"/>
</dbReference>
<reference evidence="2 3" key="1">
    <citation type="submission" date="2023-03" db="EMBL/GenBank/DDBJ databases">
        <title>Strain YYF002 represents a novel species in the genus Winogradskyella isolated from seawater.</title>
        <authorList>
            <person name="Fu Z.-Y."/>
        </authorList>
    </citation>
    <scope>NUCLEOTIDE SEQUENCE [LARGE SCALE GENOMIC DNA]</scope>
    <source>
        <strain evidence="2 3">YYF002</strain>
    </source>
</reference>
<dbReference type="EC" id="2.4.-.-" evidence="2"/>
<organism evidence="2 3">
    <name type="scientific">Winogradskyella marincola</name>
    <dbReference type="NCBI Taxonomy" id="3037795"/>
    <lineage>
        <taxon>Bacteria</taxon>
        <taxon>Pseudomonadati</taxon>
        <taxon>Bacteroidota</taxon>
        <taxon>Flavobacteriia</taxon>
        <taxon>Flavobacteriales</taxon>
        <taxon>Flavobacteriaceae</taxon>
        <taxon>Winogradskyella</taxon>
    </lineage>
</organism>
<dbReference type="Pfam" id="PF00534">
    <property type="entry name" value="Glycos_transf_1"/>
    <property type="match status" value="1"/>
</dbReference>
<dbReference type="CDD" id="cd03801">
    <property type="entry name" value="GT4_PimA-like"/>
    <property type="match status" value="1"/>
</dbReference>
<evidence type="ECO:0000259" key="1">
    <source>
        <dbReference type="Pfam" id="PF00534"/>
    </source>
</evidence>
<comment type="caution">
    <text evidence="2">The sequence shown here is derived from an EMBL/GenBank/DDBJ whole genome shotgun (WGS) entry which is preliminary data.</text>
</comment>
<keyword evidence="2" id="KW-0808">Transferase</keyword>